<gene>
    <name evidence="2" type="ORF">BS47DRAFT_1340207</name>
</gene>
<proteinExistence type="predicted"/>
<organism evidence="2 3">
    <name type="scientific">Hydnum rufescens UP504</name>
    <dbReference type="NCBI Taxonomy" id="1448309"/>
    <lineage>
        <taxon>Eukaryota</taxon>
        <taxon>Fungi</taxon>
        <taxon>Dikarya</taxon>
        <taxon>Basidiomycota</taxon>
        <taxon>Agaricomycotina</taxon>
        <taxon>Agaricomycetes</taxon>
        <taxon>Cantharellales</taxon>
        <taxon>Hydnaceae</taxon>
        <taxon>Hydnum</taxon>
    </lineage>
</organism>
<keyword evidence="3" id="KW-1185">Reference proteome</keyword>
<accession>A0A9P6B3C2</accession>
<evidence type="ECO:0000313" key="2">
    <source>
        <dbReference type="EMBL" id="KAF9516913.1"/>
    </source>
</evidence>
<comment type="caution">
    <text evidence="2">The sequence shown here is derived from an EMBL/GenBank/DDBJ whole genome shotgun (WGS) entry which is preliminary data.</text>
</comment>
<dbReference type="Proteomes" id="UP000886523">
    <property type="component" value="Unassembled WGS sequence"/>
</dbReference>
<sequence>MADEMLQAPTAPVRPQPKHWYGYISWTAQDGNTRQTREWAAFVIGREVPGTAVLWPTPGGGIILFPVRTTQETSAKIFGLVFMNEDMPRMNQAGISLSPSIPNTAGPVPPLHFPQQQQSPVQSQQSQYIFSAGQAVGFELSGPAAQQSQQLRQIFLAQEARARQRAALLFAPQNPPAGSAGGSALFPPAPLIVNAFGFNPWPPMYNLASNPGGGDLGQLQAQIRPQQEQEEHQQQQQTYAINRPQFLNDLGMPPAQQLGTWGVHHRQPSGPMQTPAENGNAGGNGSGVPMMPTAMDILQAYLASQSTGTHGPR</sequence>
<evidence type="ECO:0000313" key="3">
    <source>
        <dbReference type="Proteomes" id="UP000886523"/>
    </source>
</evidence>
<name>A0A9P6B3C2_9AGAM</name>
<dbReference type="EMBL" id="MU128935">
    <property type="protein sequence ID" value="KAF9516913.1"/>
    <property type="molecule type" value="Genomic_DNA"/>
</dbReference>
<reference evidence="2" key="1">
    <citation type="journal article" date="2020" name="Nat. Commun.">
        <title>Large-scale genome sequencing of mycorrhizal fungi provides insights into the early evolution of symbiotic traits.</title>
        <authorList>
            <person name="Miyauchi S."/>
            <person name="Kiss E."/>
            <person name="Kuo A."/>
            <person name="Drula E."/>
            <person name="Kohler A."/>
            <person name="Sanchez-Garcia M."/>
            <person name="Morin E."/>
            <person name="Andreopoulos B."/>
            <person name="Barry K.W."/>
            <person name="Bonito G."/>
            <person name="Buee M."/>
            <person name="Carver A."/>
            <person name="Chen C."/>
            <person name="Cichocki N."/>
            <person name="Clum A."/>
            <person name="Culley D."/>
            <person name="Crous P.W."/>
            <person name="Fauchery L."/>
            <person name="Girlanda M."/>
            <person name="Hayes R.D."/>
            <person name="Keri Z."/>
            <person name="LaButti K."/>
            <person name="Lipzen A."/>
            <person name="Lombard V."/>
            <person name="Magnuson J."/>
            <person name="Maillard F."/>
            <person name="Murat C."/>
            <person name="Nolan M."/>
            <person name="Ohm R.A."/>
            <person name="Pangilinan J."/>
            <person name="Pereira M.F."/>
            <person name="Perotto S."/>
            <person name="Peter M."/>
            <person name="Pfister S."/>
            <person name="Riley R."/>
            <person name="Sitrit Y."/>
            <person name="Stielow J.B."/>
            <person name="Szollosi G."/>
            <person name="Zifcakova L."/>
            <person name="Stursova M."/>
            <person name="Spatafora J.W."/>
            <person name="Tedersoo L."/>
            <person name="Vaario L.M."/>
            <person name="Yamada A."/>
            <person name="Yan M."/>
            <person name="Wang P."/>
            <person name="Xu J."/>
            <person name="Bruns T."/>
            <person name="Baldrian P."/>
            <person name="Vilgalys R."/>
            <person name="Dunand C."/>
            <person name="Henrissat B."/>
            <person name="Grigoriev I.V."/>
            <person name="Hibbett D."/>
            <person name="Nagy L.G."/>
            <person name="Martin F.M."/>
        </authorList>
    </citation>
    <scope>NUCLEOTIDE SEQUENCE</scope>
    <source>
        <strain evidence="2">UP504</strain>
    </source>
</reference>
<protein>
    <submittedName>
        <fullName evidence="2">Uncharacterized protein</fullName>
    </submittedName>
</protein>
<dbReference type="AlphaFoldDB" id="A0A9P6B3C2"/>
<evidence type="ECO:0000256" key="1">
    <source>
        <dbReference type="SAM" id="MobiDB-lite"/>
    </source>
</evidence>
<feature type="region of interest" description="Disordered" evidence="1">
    <location>
        <begin position="255"/>
        <end position="285"/>
    </location>
</feature>